<accession>A0ABQ8UD19</accession>
<proteinExistence type="predicted"/>
<dbReference type="Proteomes" id="UP001141327">
    <property type="component" value="Unassembled WGS sequence"/>
</dbReference>
<sequence>MVRMMDRLPMILGVAAIVVITFCLTKLSMSPQETTLNTPACIPTECTPVPCTATQCTSTPCSPVQCTPTSCSPVECLPVPCTSVSSSSSITPLVASGHASFDLGMQANEDLRHDVLGRDPIGNIMWCPMQLYYYITKYDDPNIKTVCEVGFGAGNLAAFLLASRKDTILHSFDISYNPKTIAWFKSKWGDRLITHTGDSRKTVPETSSSVRCDMVHVDGEHSYDAIYSDAKNMKPFAHKNSVVLFDDMQTDSLYAAYDKLAQEGIIEPLECFVSNELEEHKIPEGKRFCRARYKF</sequence>
<evidence type="ECO:0000313" key="2">
    <source>
        <dbReference type="Proteomes" id="UP001141327"/>
    </source>
</evidence>
<dbReference type="EMBL" id="JAPMOS010000076">
    <property type="protein sequence ID" value="KAJ4456277.1"/>
    <property type="molecule type" value="Genomic_DNA"/>
</dbReference>
<reference evidence="1" key="1">
    <citation type="journal article" date="2022" name="bioRxiv">
        <title>Genomics of Preaxostyla Flagellates Illuminates Evolutionary Transitions and the Path Towards Mitochondrial Loss.</title>
        <authorList>
            <person name="Novak L.V.F."/>
            <person name="Treitli S.C."/>
            <person name="Pyrih J."/>
            <person name="Halakuc P."/>
            <person name="Pipaliya S.V."/>
            <person name="Vacek V."/>
            <person name="Brzon O."/>
            <person name="Soukal P."/>
            <person name="Eme L."/>
            <person name="Dacks J.B."/>
            <person name="Karnkowska A."/>
            <person name="Elias M."/>
            <person name="Hampl V."/>
        </authorList>
    </citation>
    <scope>NUCLEOTIDE SEQUENCE</scope>
    <source>
        <strain evidence="1">RCP-MX</strain>
    </source>
</reference>
<evidence type="ECO:0000313" key="1">
    <source>
        <dbReference type="EMBL" id="KAJ4456277.1"/>
    </source>
</evidence>
<dbReference type="SUPFAM" id="SSF53335">
    <property type="entry name" value="S-adenosyl-L-methionine-dependent methyltransferases"/>
    <property type="match status" value="1"/>
</dbReference>
<dbReference type="Pfam" id="PF13578">
    <property type="entry name" value="Methyltransf_24"/>
    <property type="match status" value="1"/>
</dbReference>
<comment type="caution">
    <text evidence="1">The sequence shown here is derived from an EMBL/GenBank/DDBJ whole genome shotgun (WGS) entry which is preliminary data.</text>
</comment>
<dbReference type="Gene3D" id="3.40.50.150">
    <property type="entry name" value="Vaccinia Virus protein VP39"/>
    <property type="match status" value="1"/>
</dbReference>
<protein>
    <recommendedName>
        <fullName evidence="3">Class I SAM-dependent methyltransferase</fullName>
    </recommendedName>
</protein>
<name>A0ABQ8UD19_9EUKA</name>
<keyword evidence="2" id="KW-1185">Reference proteome</keyword>
<organism evidence="1 2">
    <name type="scientific">Paratrimastix pyriformis</name>
    <dbReference type="NCBI Taxonomy" id="342808"/>
    <lineage>
        <taxon>Eukaryota</taxon>
        <taxon>Metamonada</taxon>
        <taxon>Preaxostyla</taxon>
        <taxon>Paratrimastigidae</taxon>
        <taxon>Paratrimastix</taxon>
    </lineage>
</organism>
<gene>
    <name evidence="1" type="ORF">PAPYR_8574</name>
</gene>
<evidence type="ECO:0008006" key="3">
    <source>
        <dbReference type="Google" id="ProtNLM"/>
    </source>
</evidence>
<dbReference type="InterPro" id="IPR029063">
    <property type="entry name" value="SAM-dependent_MTases_sf"/>
</dbReference>